<name>A0A226EJL5_FOLCA</name>
<accession>A0A226EJL5</accession>
<dbReference type="Gene3D" id="3.90.1150.10">
    <property type="entry name" value="Aspartate Aminotransferase, domain 1"/>
    <property type="match status" value="1"/>
</dbReference>
<evidence type="ECO:0000313" key="2">
    <source>
        <dbReference type="EMBL" id="OXA57398.1"/>
    </source>
</evidence>
<sequence length="692" mass="77140">MGSLELTFPNHQIIEDMKKDIIGEDFVFQGPFGPRKCLYLDQTASGKPLKSVETFVMQNILPIYANTHSTTSFCASQVSQYREEARNIVKESCGGCDDDVVIFCGSGSTGAIHKLVHAIVEERDPSPVVILGPFEHHSNILPWRNVAHKVIVIPEDEHGLLDIKHLEKVLEKLEADKVFQNRIVIGAFSAASNVTGAVTDDIAVTIMMHKYGGFSVWDYSAAAPHVTIDMNPDTGYEHLNKAAKKDAIFFSGHKFTGGPQTTGILMAKKYAFLNPVPDGGGGGGTVLFVTKTHHQYLHEIFEKEEAGTPNIIGSIRLGLVLQLKNNIGTPLVVRRENNFVRKVLEAWSAVPEIKILGYTSMPRLPIVSLLIQHLQTGMFLHHDFVVGLLNDLFGIQCRGGCMCAGPFGQSLLGINEELAKEYERILPQPRKSDSQHLETFNMLFKPGFIRISLPFHASDEDIDFTIDAVKFVAKHGYKFLPYYSFNIENGTFRFTEGPCWTEVIANKLHSFNLPSEDSLIDKTSEDDHPSYSECLEYAENVASIVHLVDSPHSSTGDDTKAFSEELRPLRWFLLPSEATRCIKDPKSVTKTRCPFTPRSDYKNHEYGNNPERWANGSIPHQICSILKQESSSDTILTSSQVSELFRKLRLEGCATISKAKRKVSNATSGFMDDSSSYDEERCDLCKSSNVKR</sequence>
<proteinExistence type="predicted"/>
<dbReference type="GO" id="GO:0016740">
    <property type="term" value="F:transferase activity"/>
    <property type="evidence" value="ECO:0007669"/>
    <property type="project" value="UniProtKB-ARBA"/>
</dbReference>
<dbReference type="OMA" id="ETRAGCS"/>
<dbReference type="Pfam" id="PF00266">
    <property type="entry name" value="Aminotran_5"/>
    <property type="match status" value="1"/>
</dbReference>
<dbReference type="EMBL" id="LNIX01000003">
    <property type="protein sequence ID" value="OXA57398.1"/>
    <property type="molecule type" value="Genomic_DNA"/>
</dbReference>
<dbReference type="InterPro" id="IPR015424">
    <property type="entry name" value="PyrdxlP-dep_Trfase"/>
</dbReference>
<comment type="caution">
    <text evidence="2">The sequence shown here is derived from an EMBL/GenBank/DDBJ whole genome shotgun (WGS) entry which is preliminary data.</text>
</comment>
<gene>
    <name evidence="2" type="ORF">Fcan01_07429</name>
</gene>
<dbReference type="STRING" id="158441.A0A226EJL5"/>
<reference evidence="2 3" key="1">
    <citation type="submission" date="2015-12" db="EMBL/GenBank/DDBJ databases">
        <title>The genome of Folsomia candida.</title>
        <authorList>
            <person name="Faddeeva A."/>
            <person name="Derks M.F."/>
            <person name="Anvar Y."/>
            <person name="Smit S."/>
            <person name="Van Straalen N."/>
            <person name="Roelofs D."/>
        </authorList>
    </citation>
    <scope>NUCLEOTIDE SEQUENCE [LARGE SCALE GENOMIC DNA]</scope>
    <source>
        <strain evidence="2 3">VU population</strain>
        <tissue evidence="2">Whole body</tissue>
    </source>
</reference>
<dbReference type="AlphaFoldDB" id="A0A226EJL5"/>
<feature type="domain" description="Aminotransferase class V" evidence="1">
    <location>
        <begin position="39"/>
        <end position="463"/>
    </location>
</feature>
<protein>
    <submittedName>
        <fullName evidence="2">Putative cysteine desulfurase</fullName>
    </submittedName>
</protein>
<dbReference type="PANTHER" id="PTHR43686:SF1">
    <property type="entry name" value="AMINOTRAN_5 DOMAIN-CONTAINING PROTEIN"/>
    <property type="match status" value="1"/>
</dbReference>
<dbReference type="SUPFAM" id="SSF53383">
    <property type="entry name" value="PLP-dependent transferases"/>
    <property type="match status" value="1"/>
</dbReference>
<dbReference type="InterPro" id="IPR000192">
    <property type="entry name" value="Aminotrans_V_dom"/>
</dbReference>
<dbReference type="InterPro" id="IPR015422">
    <property type="entry name" value="PyrdxlP-dep_Trfase_small"/>
</dbReference>
<dbReference type="Gene3D" id="3.40.640.10">
    <property type="entry name" value="Type I PLP-dependent aspartate aminotransferase-like (Major domain)"/>
    <property type="match status" value="1"/>
</dbReference>
<dbReference type="InterPro" id="IPR015421">
    <property type="entry name" value="PyrdxlP-dep_Trfase_major"/>
</dbReference>
<organism evidence="2 3">
    <name type="scientific">Folsomia candida</name>
    <name type="common">Springtail</name>
    <dbReference type="NCBI Taxonomy" id="158441"/>
    <lineage>
        <taxon>Eukaryota</taxon>
        <taxon>Metazoa</taxon>
        <taxon>Ecdysozoa</taxon>
        <taxon>Arthropoda</taxon>
        <taxon>Hexapoda</taxon>
        <taxon>Collembola</taxon>
        <taxon>Entomobryomorpha</taxon>
        <taxon>Isotomoidea</taxon>
        <taxon>Isotomidae</taxon>
        <taxon>Proisotominae</taxon>
        <taxon>Folsomia</taxon>
    </lineage>
</organism>
<evidence type="ECO:0000313" key="3">
    <source>
        <dbReference type="Proteomes" id="UP000198287"/>
    </source>
</evidence>
<keyword evidence="3" id="KW-1185">Reference proteome</keyword>
<dbReference type="Proteomes" id="UP000198287">
    <property type="component" value="Unassembled WGS sequence"/>
</dbReference>
<dbReference type="OrthoDB" id="420046at2759"/>
<dbReference type="PANTHER" id="PTHR43686">
    <property type="entry name" value="SULFURTRANSFERASE-RELATED"/>
    <property type="match status" value="1"/>
</dbReference>
<evidence type="ECO:0000259" key="1">
    <source>
        <dbReference type="Pfam" id="PF00266"/>
    </source>
</evidence>